<dbReference type="Pfam" id="PF03551">
    <property type="entry name" value="PadR"/>
    <property type="match status" value="1"/>
</dbReference>
<dbReference type="SUPFAM" id="SSF46785">
    <property type="entry name" value="Winged helix' DNA-binding domain"/>
    <property type="match status" value="1"/>
</dbReference>
<dbReference type="EMBL" id="KF901132">
    <property type="protein sequence ID" value="AIF19221.1"/>
    <property type="molecule type" value="Genomic_DNA"/>
</dbReference>
<dbReference type="PANTHER" id="PTHR43252">
    <property type="entry name" value="TRANSCRIPTIONAL REGULATOR YQJI"/>
    <property type="match status" value="1"/>
</dbReference>
<evidence type="ECO:0000313" key="2">
    <source>
        <dbReference type="EMBL" id="AIF19221.1"/>
    </source>
</evidence>
<name>A0A075HS85_9ARCH</name>
<dbReference type="InterPro" id="IPR036390">
    <property type="entry name" value="WH_DNA-bd_sf"/>
</dbReference>
<sequence length="173" mass="19775">MISPVMQSEWIQRVGSSVPRGFSRHFILETLKKKPHTGKEIIDFAIKQTEGKWKPSPGLIYPLLGRLLDEKLIQETTGGKYKITKRGTTTTDDLETINNIVKNQLDVLFRIGNVGRFVALDMIERVYTLGSMLSENASQMSKEEIEKYKKFLKSEMEKMENPPSKKGKNVKID</sequence>
<feature type="domain" description="Transcription regulator PadR N-terminal" evidence="1">
    <location>
        <begin position="27"/>
        <end position="88"/>
    </location>
</feature>
<dbReference type="AlphaFoldDB" id="A0A075HS85"/>
<proteinExistence type="predicted"/>
<reference evidence="2" key="1">
    <citation type="journal article" date="2014" name="Genome Biol. Evol.">
        <title>Pangenome evidence for extensive interdomain horizontal transfer affecting lineage core and shell genes in uncultured planktonic thaumarchaeota and euryarchaeota.</title>
        <authorList>
            <person name="Deschamps P."/>
            <person name="Zivanovic Y."/>
            <person name="Moreira D."/>
            <person name="Rodriguez-Valera F."/>
            <person name="Lopez-Garcia P."/>
        </authorList>
    </citation>
    <scope>NUCLEOTIDE SEQUENCE</scope>
</reference>
<protein>
    <submittedName>
        <fullName evidence="2">Transcriptional regulator PadR-like family</fullName>
    </submittedName>
</protein>
<dbReference type="PANTHER" id="PTHR43252:SF5">
    <property type="entry name" value="TRANSCRIPTIONAL REGULATOR, PADR-LIKE FAMILY"/>
    <property type="match status" value="1"/>
</dbReference>
<accession>A0A075HS85</accession>
<dbReference type="InterPro" id="IPR036388">
    <property type="entry name" value="WH-like_DNA-bd_sf"/>
</dbReference>
<dbReference type="Gene3D" id="1.10.10.10">
    <property type="entry name" value="Winged helix-like DNA-binding domain superfamily/Winged helix DNA-binding domain"/>
    <property type="match status" value="1"/>
</dbReference>
<dbReference type="InterPro" id="IPR005149">
    <property type="entry name" value="Tscrpt_reg_PadR_N"/>
</dbReference>
<organism evidence="2">
    <name type="scientific">uncultured marine thaumarchaeote KM3_86_B06</name>
    <dbReference type="NCBI Taxonomy" id="1456319"/>
    <lineage>
        <taxon>Archaea</taxon>
        <taxon>Nitrososphaerota</taxon>
        <taxon>environmental samples</taxon>
    </lineage>
</organism>
<evidence type="ECO:0000259" key="1">
    <source>
        <dbReference type="Pfam" id="PF03551"/>
    </source>
</evidence>